<evidence type="ECO:0000313" key="4">
    <source>
        <dbReference type="Proteomes" id="UP001595621"/>
    </source>
</evidence>
<gene>
    <name evidence="3" type="ORF">ACFOE0_04035</name>
</gene>
<name>A0ABV7G7S3_9GAMM</name>
<dbReference type="Proteomes" id="UP001595621">
    <property type="component" value="Unassembled WGS sequence"/>
</dbReference>
<reference evidence="4" key="1">
    <citation type="journal article" date="2019" name="Int. J. Syst. Evol. Microbiol.">
        <title>The Global Catalogue of Microorganisms (GCM) 10K type strain sequencing project: providing services to taxonomists for standard genome sequencing and annotation.</title>
        <authorList>
            <consortium name="The Broad Institute Genomics Platform"/>
            <consortium name="The Broad Institute Genome Sequencing Center for Infectious Disease"/>
            <person name="Wu L."/>
            <person name="Ma J."/>
        </authorList>
    </citation>
    <scope>NUCLEOTIDE SEQUENCE [LARGE SCALE GENOMIC DNA]</scope>
    <source>
        <strain evidence="4">KCTC 52277</strain>
    </source>
</reference>
<feature type="signal peptide" evidence="2">
    <location>
        <begin position="1"/>
        <end position="22"/>
    </location>
</feature>
<dbReference type="EMBL" id="JBHRTD010000006">
    <property type="protein sequence ID" value="MFC3137355.1"/>
    <property type="molecule type" value="Genomic_DNA"/>
</dbReference>
<sequence length="102" mass="11412">MPKLKKLALALPLTLFIPFFTAAANADASTQSNDDLTTHVVSDATKRKGEQQHLKELAEAKGQKKADVLAHDEHRRKGEQQHLRELHESRKAAKVKPPKKDN</sequence>
<accession>A0ABV7G7S3</accession>
<comment type="caution">
    <text evidence="3">The sequence shown here is derived from an EMBL/GenBank/DDBJ whole genome shotgun (WGS) entry which is preliminary data.</text>
</comment>
<feature type="region of interest" description="Disordered" evidence="1">
    <location>
        <begin position="57"/>
        <end position="102"/>
    </location>
</feature>
<evidence type="ECO:0000256" key="2">
    <source>
        <dbReference type="SAM" id="SignalP"/>
    </source>
</evidence>
<feature type="compositionally biased region" description="Basic and acidic residues" evidence="1">
    <location>
        <begin position="57"/>
        <end position="91"/>
    </location>
</feature>
<feature type="compositionally biased region" description="Basic residues" evidence="1">
    <location>
        <begin position="92"/>
        <end position="102"/>
    </location>
</feature>
<dbReference type="RefSeq" id="WP_248935346.1">
    <property type="nucleotide sequence ID" value="NZ_JAKILF010000002.1"/>
</dbReference>
<evidence type="ECO:0000256" key="1">
    <source>
        <dbReference type="SAM" id="MobiDB-lite"/>
    </source>
</evidence>
<evidence type="ECO:0000313" key="3">
    <source>
        <dbReference type="EMBL" id="MFC3137355.1"/>
    </source>
</evidence>
<proteinExistence type="predicted"/>
<organism evidence="3 4">
    <name type="scientific">Shewanella submarina</name>
    <dbReference type="NCBI Taxonomy" id="2016376"/>
    <lineage>
        <taxon>Bacteria</taxon>
        <taxon>Pseudomonadati</taxon>
        <taxon>Pseudomonadota</taxon>
        <taxon>Gammaproteobacteria</taxon>
        <taxon>Alteromonadales</taxon>
        <taxon>Shewanellaceae</taxon>
        <taxon>Shewanella</taxon>
    </lineage>
</organism>
<keyword evidence="2" id="KW-0732">Signal</keyword>
<protein>
    <submittedName>
        <fullName evidence="3">Uncharacterized protein</fullName>
    </submittedName>
</protein>
<feature type="chain" id="PRO_5045376711" evidence="2">
    <location>
        <begin position="23"/>
        <end position="102"/>
    </location>
</feature>
<keyword evidence="4" id="KW-1185">Reference proteome</keyword>